<dbReference type="RefSeq" id="WP_248943040.1">
    <property type="nucleotide sequence ID" value="NZ_JAKIKS010000179.1"/>
</dbReference>
<name>A0ABT0LJQ1_9GAMM</name>
<accession>A0ABT0LJQ1</accession>
<proteinExistence type="predicted"/>
<sequence length="109" mass="12731">MTMREKSLVTCQLQLDQKPNPIRVVSAIQTELEWQLNEMEVDDLEMVALHLSMNTQEPVEIAEMLVGASHVNEILFKVDWSKESTLWIPDMTVVKEAKELEVEDYYPFY</sequence>
<dbReference type="Proteomes" id="UP001203423">
    <property type="component" value="Unassembled WGS sequence"/>
</dbReference>
<organism evidence="1 2">
    <name type="scientific">Shewanella surugensis</name>
    <dbReference type="NCBI Taxonomy" id="212020"/>
    <lineage>
        <taxon>Bacteria</taxon>
        <taxon>Pseudomonadati</taxon>
        <taxon>Pseudomonadota</taxon>
        <taxon>Gammaproteobacteria</taxon>
        <taxon>Alteromonadales</taxon>
        <taxon>Shewanellaceae</taxon>
        <taxon>Shewanella</taxon>
    </lineage>
</organism>
<protein>
    <submittedName>
        <fullName evidence="1">Uncharacterized protein</fullName>
    </submittedName>
</protein>
<dbReference type="EMBL" id="JAKIKS010000179">
    <property type="protein sequence ID" value="MCL1127600.1"/>
    <property type="molecule type" value="Genomic_DNA"/>
</dbReference>
<gene>
    <name evidence="1" type="ORF">L2764_24775</name>
</gene>
<evidence type="ECO:0000313" key="2">
    <source>
        <dbReference type="Proteomes" id="UP001203423"/>
    </source>
</evidence>
<evidence type="ECO:0000313" key="1">
    <source>
        <dbReference type="EMBL" id="MCL1127600.1"/>
    </source>
</evidence>
<keyword evidence="2" id="KW-1185">Reference proteome</keyword>
<reference evidence="1 2" key="1">
    <citation type="submission" date="2022-01" db="EMBL/GenBank/DDBJ databases">
        <title>Whole genome-based taxonomy of the Shewanellaceae.</title>
        <authorList>
            <person name="Martin-Rodriguez A.J."/>
        </authorList>
    </citation>
    <scope>NUCLEOTIDE SEQUENCE [LARGE SCALE GENOMIC DNA]</scope>
    <source>
        <strain evidence="1 2">DSM 17177</strain>
    </source>
</reference>
<comment type="caution">
    <text evidence="1">The sequence shown here is derived from an EMBL/GenBank/DDBJ whole genome shotgun (WGS) entry which is preliminary data.</text>
</comment>